<dbReference type="InterPro" id="IPR003591">
    <property type="entry name" value="Leu-rich_rpt_typical-subtyp"/>
</dbReference>
<sequence length="339" mass="39108">MPIQGKKLSAQQLEQVYQLLEDSSSKKVISGLNKLRQHKLDYKIISYLVGMSWFYPDTKIRRRIKHLIFKEVSDDYASFLKGKWRYLPTPTLPKVWTLIEEVVKHPQIDAGIIRQWAYREYLTNPELKLNNLKLQYLSSELATFKHLKVLDLAHNHLLTLPPEFGKLKKLDTLSLAHNQIAVLPTEIRKLKSLKKLDLSANKGMNNLPGDLSNWAKLVWLDLSYNSFKTLPLGICNLPKLKELNIAHNEIKQLPKAAKQLKRLKKLNWSANELSSLSIESLLLLENLTTLDISGNLLEELPLKLKKLPCLKQVTIHNMPALAKQRHQLKKNFAPIELIF</sequence>
<dbReference type="PROSITE" id="PS51450">
    <property type="entry name" value="LRR"/>
    <property type="match status" value="3"/>
</dbReference>
<evidence type="ECO:0000313" key="3">
    <source>
        <dbReference type="EMBL" id="EAY26164.1"/>
    </source>
</evidence>
<evidence type="ECO:0000256" key="1">
    <source>
        <dbReference type="ARBA" id="ARBA00022614"/>
    </source>
</evidence>
<gene>
    <name evidence="3" type="ORF">M23134_02496</name>
</gene>
<dbReference type="Proteomes" id="UP000004095">
    <property type="component" value="Unassembled WGS sequence"/>
</dbReference>
<reference evidence="3 4" key="1">
    <citation type="submission" date="2007-01" db="EMBL/GenBank/DDBJ databases">
        <authorList>
            <person name="Haygood M."/>
            <person name="Podell S."/>
            <person name="Anderson C."/>
            <person name="Hopkinson B."/>
            <person name="Roe K."/>
            <person name="Barbeau K."/>
            <person name="Gaasterland T."/>
            <person name="Ferriera S."/>
            <person name="Johnson J."/>
            <person name="Kravitz S."/>
            <person name="Beeson K."/>
            <person name="Sutton G."/>
            <person name="Rogers Y.-H."/>
            <person name="Friedman R."/>
            <person name="Frazier M."/>
            <person name="Venter J.C."/>
        </authorList>
    </citation>
    <scope>NUCLEOTIDE SEQUENCE [LARGE SCALE GENOMIC DNA]</scope>
    <source>
        <strain evidence="3 4">ATCC 23134</strain>
    </source>
</reference>
<dbReference type="GO" id="GO:0005737">
    <property type="term" value="C:cytoplasm"/>
    <property type="evidence" value="ECO:0007669"/>
    <property type="project" value="TreeGrafter"/>
</dbReference>
<dbReference type="EMBL" id="AAWS01000037">
    <property type="protein sequence ID" value="EAY26164.1"/>
    <property type="molecule type" value="Genomic_DNA"/>
</dbReference>
<dbReference type="AlphaFoldDB" id="A1ZTR2"/>
<protein>
    <submittedName>
        <fullName evidence="3">Leucine-rich repeat containing protein</fullName>
    </submittedName>
</protein>
<name>A1ZTR2_MICM2</name>
<dbReference type="Pfam" id="PF00560">
    <property type="entry name" value="LRR_1"/>
    <property type="match status" value="1"/>
</dbReference>
<dbReference type="Pfam" id="PF13855">
    <property type="entry name" value="LRR_8"/>
    <property type="match status" value="2"/>
</dbReference>
<dbReference type="InterPro" id="IPR050216">
    <property type="entry name" value="LRR_domain-containing"/>
</dbReference>
<proteinExistence type="predicted"/>
<organism evidence="3 4">
    <name type="scientific">Microscilla marina ATCC 23134</name>
    <dbReference type="NCBI Taxonomy" id="313606"/>
    <lineage>
        <taxon>Bacteria</taxon>
        <taxon>Pseudomonadati</taxon>
        <taxon>Bacteroidota</taxon>
        <taxon>Cytophagia</taxon>
        <taxon>Cytophagales</taxon>
        <taxon>Microscillaceae</taxon>
        <taxon>Microscilla</taxon>
    </lineage>
</organism>
<dbReference type="PANTHER" id="PTHR48051">
    <property type="match status" value="1"/>
</dbReference>
<dbReference type="SUPFAM" id="SSF52058">
    <property type="entry name" value="L domain-like"/>
    <property type="match status" value="1"/>
</dbReference>
<comment type="caution">
    <text evidence="3">The sequence shown here is derived from an EMBL/GenBank/DDBJ whole genome shotgun (WGS) entry which is preliminary data.</text>
</comment>
<dbReference type="PANTHER" id="PTHR48051:SF1">
    <property type="entry name" value="RAS SUPPRESSOR PROTEIN 1"/>
    <property type="match status" value="1"/>
</dbReference>
<evidence type="ECO:0000256" key="2">
    <source>
        <dbReference type="ARBA" id="ARBA00022737"/>
    </source>
</evidence>
<dbReference type="RefSeq" id="WP_002701367.1">
    <property type="nucleotide sequence ID" value="NZ_AAWS01000037.1"/>
</dbReference>
<dbReference type="OrthoDB" id="9780183at2"/>
<dbReference type="InterPro" id="IPR032675">
    <property type="entry name" value="LRR_dom_sf"/>
</dbReference>
<keyword evidence="2" id="KW-0677">Repeat</keyword>
<dbReference type="Gene3D" id="3.80.10.10">
    <property type="entry name" value="Ribonuclease Inhibitor"/>
    <property type="match status" value="1"/>
</dbReference>
<dbReference type="InterPro" id="IPR001611">
    <property type="entry name" value="Leu-rich_rpt"/>
</dbReference>
<dbReference type="SMART" id="SM00369">
    <property type="entry name" value="LRR_TYP"/>
    <property type="match status" value="6"/>
</dbReference>
<evidence type="ECO:0000313" key="4">
    <source>
        <dbReference type="Proteomes" id="UP000004095"/>
    </source>
</evidence>
<keyword evidence="4" id="KW-1185">Reference proteome</keyword>
<keyword evidence="1" id="KW-0433">Leucine-rich repeat</keyword>
<dbReference type="eggNOG" id="COG4886">
    <property type="taxonomic scope" value="Bacteria"/>
</dbReference>
<accession>A1ZTR2</accession>